<reference evidence="3" key="1">
    <citation type="submission" date="2016-01" db="EMBL/GenBank/DDBJ databases">
        <authorList>
            <person name="Mitreva M."/>
            <person name="Pepin K.H."/>
            <person name="Mihindukulasuriya K.A."/>
            <person name="Fulton R."/>
            <person name="Fronick C."/>
            <person name="O'Laughlin M."/>
            <person name="Miner T."/>
            <person name="Herter B."/>
            <person name="Rosa B.A."/>
            <person name="Cordes M."/>
            <person name="Tomlinson C."/>
            <person name="Wollam A."/>
            <person name="Palsikar V.B."/>
            <person name="Mardis E.R."/>
            <person name="Wilson R.K."/>
        </authorList>
    </citation>
    <scope>NUCLEOTIDE SEQUENCE [LARGE SCALE GENOMIC DNA]</scope>
    <source>
        <strain evidence="3">DNF00896</strain>
    </source>
</reference>
<evidence type="ECO:0000313" key="2">
    <source>
        <dbReference type="EMBL" id="KXB54034.1"/>
    </source>
</evidence>
<protein>
    <recommendedName>
        <fullName evidence="4">MtN3/saliva family protein</fullName>
    </recommendedName>
</protein>
<keyword evidence="3" id="KW-1185">Reference proteome</keyword>
<dbReference type="OrthoDB" id="9794653at2"/>
<dbReference type="AlphaFoldDB" id="A0A133ZF15"/>
<dbReference type="GO" id="GO:0016020">
    <property type="term" value="C:membrane"/>
    <property type="evidence" value="ECO:0007669"/>
    <property type="project" value="InterPro"/>
</dbReference>
<dbReference type="InterPro" id="IPR004316">
    <property type="entry name" value="SWEET_rpt"/>
</dbReference>
<dbReference type="EMBL" id="LSDA01000136">
    <property type="protein sequence ID" value="KXB54034.1"/>
    <property type="molecule type" value="Genomic_DNA"/>
</dbReference>
<organism evidence="2 3">
    <name type="scientific">Lachnoanaerobaculum saburreum</name>
    <dbReference type="NCBI Taxonomy" id="467210"/>
    <lineage>
        <taxon>Bacteria</taxon>
        <taxon>Bacillati</taxon>
        <taxon>Bacillota</taxon>
        <taxon>Clostridia</taxon>
        <taxon>Lachnospirales</taxon>
        <taxon>Lachnospiraceae</taxon>
        <taxon>Lachnoanaerobaculum</taxon>
    </lineage>
</organism>
<name>A0A133ZF15_9FIRM</name>
<evidence type="ECO:0008006" key="4">
    <source>
        <dbReference type="Google" id="ProtNLM"/>
    </source>
</evidence>
<keyword evidence="1" id="KW-0812">Transmembrane</keyword>
<dbReference type="STRING" id="467210.HMPREF1866_02430"/>
<proteinExistence type="predicted"/>
<evidence type="ECO:0000313" key="3">
    <source>
        <dbReference type="Proteomes" id="UP000070394"/>
    </source>
</evidence>
<keyword evidence="1" id="KW-0472">Membrane</keyword>
<comment type="caution">
    <text evidence="2">The sequence shown here is derived from an EMBL/GenBank/DDBJ whole genome shotgun (WGS) entry which is preliminary data.</text>
</comment>
<sequence length="87" mass="9351">MSKKKINTFIGSIGAFIGVLVFLSYIPQIIANIGGAKSQPLQPLVAAVSCLLWVIYGLTNEHKIDYILIIPNAAGVIFGFLTFITAL</sequence>
<gene>
    <name evidence="2" type="ORF">HMPREF1866_02430</name>
</gene>
<feature type="transmembrane region" description="Helical" evidence="1">
    <location>
        <begin position="41"/>
        <end position="59"/>
    </location>
</feature>
<dbReference type="PATRIC" id="fig|467210.3.peg.2403"/>
<feature type="transmembrane region" description="Helical" evidence="1">
    <location>
        <begin position="66"/>
        <end position="86"/>
    </location>
</feature>
<keyword evidence="1" id="KW-1133">Transmembrane helix</keyword>
<dbReference type="Proteomes" id="UP000070394">
    <property type="component" value="Unassembled WGS sequence"/>
</dbReference>
<accession>A0A133ZF15</accession>
<feature type="transmembrane region" description="Helical" evidence="1">
    <location>
        <begin position="7"/>
        <end position="26"/>
    </location>
</feature>
<evidence type="ECO:0000256" key="1">
    <source>
        <dbReference type="SAM" id="Phobius"/>
    </source>
</evidence>
<dbReference type="Pfam" id="PF03083">
    <property type="entry name" value="MtN3_slv"/>
    <property type="match status" value="1"/>
</dbReference>
<dbReference type="RefSeq" id="WP_060932002.1">
    <property type="nucleotide sequence ID" value="NZ_KQ959846.1"/>
</dbReference>
<dbReference type="Gene3D" id="1.20.1280.290">
    <property type="match status" value="1"/>
</dbReference>